<gene>
    <name evidence="1" type="ORF">A2400_02010</name>
</gene>
<comment type="caution">
    <text evidence="1">The sequence shown here is derived from an EMBL/GenBank/DDBJ whole genome shotgun (WGS) entry which is preliminary data.</text>
</comment>
<name>A0A1F4UK13_9BACT</name>
<accession>A0A1F4UK13</accession>
<dbReference type="EMBL" id="MEUN01000015">
    <property type="protein sequence ID" value="OGC45202.1"/>
    <property type="molecule type" value="Genomic_DNA"/>
</dbReference>
<reference evidence="1 2" key="1">
    <citation type="journal article" date="2016" name="Nat. Commun.">
        <title>Thousands of microbial genomes shed light on interconnected biogeochemical processes in an aquifer system.</title>
        <authorList>
            <person name="Anantharaman K."/>
            <person name="Brown C.T."/>
            <person name="Hug L.A."/>
            <person name="Sharon I."/>
            <person name="Castelle C.J."/>
            <person name="Probst A.J."/>
            <person name="Thomas B.C."/>
            <person name="Singh A."/>
            <person name="Wilkins M.J."/>
            <person name="Karaoz U."/>
            <person name="Brodie E.L."/>
            <person name="Williams K.H."/>
            <person name="Hubbard S.S."/>
            <person name="Banfield J.F."/>
        </authorList>
    </citation>
    <scope>NUCLEOTIDE SEQUENCE [LARGE SCALE GENOMIC DNA]</scope>
</reference>
<dbReference type="Gene3D" id="2.60.120.260">
    <property type="entry name" value="Galactose-binding domain-like"/>
    <property type="match status" value="1"/>
</dbReference>
<sequence length="491" mass="51841">MLVTIKRILFLPNTIFFSFLLLFLISFTPILAADVLTNGVFNGGTTGWTLSVVSGVAASNVYDSSIYHNGAGSVSAYTSTTKNRPAITTTTQTISTTIIAGSTVNLDFWWSKQCETASCQINTLEIRIIEGVNTYTVWSDTSIPAAGARTAWAQGTGDISSYFTVTGTYSIQIYSSISNNRTAVSRAITWVDDITLDVIPPSVTTATTGTQVSTVNTGETGKYIGGAFTMASNTGTINVNSIQISEAGTLNANTYLHNVKLFYETAGTCTYDGTETQYGTTTSFSSSEDATFSATLGITTSQVCFYVVFDIDQNATADAGIEIEITNPSTDVTVDSGYGSSPGTTVAISGSTTVTAVASVSITLTTDGSVNWGVMEAGSTKSTINISDTEVVQSNSNVNIDLDIKSSNATGGSVNWTLGATPDSDVFVYEHSSNSGSVWNTFLLADSYYTFVTGMTPSSTQNIDLRITVPNISSEYDQKTITITILATQSS</sequence>
<evidence type="ECO:0000313" key="1">
    <source>
        <dbReference type="EMBL" id="OGC45202.1"/>
    </source>
</evidence>
<evidence type="ECO:0000313" key="2">
    <source>
        <dbReference type="Proteomes" id="UP000177434"/>
    </source>
</evidence>
<proteinExistence type="predicted"/>
<protein>
    <submittedName>
        <fullName evidence="1">Uncharacterized protein</fullName>
    </submittedName>
</protein>
<organism evidence="1 2">
    <name type="scientific">candidate division WS6 bacterium RIFOXYB1_FULL_33_14</name>
    <dbReference type="NCBI Taxonomy" id="1817896"/>
    <lineage>
        <taxon>Bacteria</taxon>
        <taxon>Candidatus Dojkabacteria</taxon>
    </lineage>
</organism>
<dbReference type="AlphaFoldDB" id="A0A1F4UK13"/>
<dbReference type="Proteomes" id="UP000177434">
    <property type="component" value="Unassembled WGS sequence"/>
</dbReference>